<dbReference type="PROSITE" id="PS50175">
    <property type="entry name" value="ASP_PROT_RETROV"/>
    <property type="match status" value="1"/>
</dbReference>
<evidence type="ECO:0000313" key="2">
    <source>
        <dbReference type="EMBL" id="KAK6765112.1"/>
    </source>
</evidence>
<dbReference type="Pfam" id="PF03564">
    <property type="entry name" value="DUF1759"/>
    <property type="match status" value="1"/>
</dbReference>
<name>A0ABR1ER41_NECAM</name>
<reference evidence="2 3" key="1">
    <citation type="submission" date="2023-08" db="EMBL/GenBank/DDBJ databases">
        <title>A Necator americanus chromosomal reference genome.</title>
        <authorList>
            <person name="Ilik V."/>
            <person name="Petrzelkova K.J."/>
            <person name="Pardy F."/>
            <person name="Fuh T."/>
            <person name="Niatou-Singa F.S."/>
            <person name="Gouil Q."/>
            <person name="Baker L."/>
            <person name="Ritchie M.E."/>
            <person name="Jex A.R."/>
            <person name="Gazzola D."/>
            <person name="Li H."/>
            <person name="Toshio Fujiwara R."/>
            <person name="Zhan B."/>
            <person name="Aroian R.V."/>
            <person name="Pafco B."/>
            <person name="Schwarz E.M."/>
        </authorList>
    </citation>
    <scope>NUCLEOTIDE SEQUENCE [LARGE SCALE GENOMIC DNA]</scope>
    <source>
        <strain evidence="2 3">Aroian</strain>
        <tissue evidence="2">Whole animal</tissue>
    </source>
</reference>
<evidence type="ECO:0000313" key="3">
    <source>
        <dbReference type="Proteomes" id="UP001303046"/>
    </source>
</evidence>
<dbReference type="InterPro" id="IPR008737">
    <property type="entry name" value="DUF1758"/>
</dbReference>
<dbReference type="InterPro" id="IPR001995">
    <property type="entry name" value="Peptidase_A2_cat"/>
</dbReference>
<sequence length="469" mass="53397">MNDECTVIHLSYVAPSALGLLQSNHVKFDTLCGSEKGMQKFNYLVNALRGEARELIRRYPITDSNYDHAVDLSHSKYGNESALIGNLRSLSETAKAESGSIKAQRRLLETIVPIVTQLQELRVNLDGSYLSQKILAKFSTALQRQALQGYVKGPTAIEAKGRMTQKPPRDGAVPTLPQPQKLHAVTPKKNRQKPEKKITRVYPVHLHTTDSTDIISETCPTTTDEPHKLWKEVEILFDTGADQSFISQRLEDDLGLECTKQQEFLMYTFGTDEPTPARCGTTQLELWDNDGRRHTVRLCTTPQLTGKGRPVHLSTEDRKFARQHHIQLSKPTDTPRSTPQILLECDQLRNLLDTPLPRFTLPSGLQLIPSKLEYMLFGKQQLPKRIKTQQAVRNIITLTMNTVANDFEEELKRWDKPLTYQSAMQEDLTSIRPVDFFQRDINITFPLERLVEPTDVDEDYLPPDELRTL</sequence>
<dbReference type="EMBL" id="JAVFWL010000006">
    <property type="protein sequence ID" value="KAK6765112.1"/>
    <property type="molecule type" value="Genomic_DNA"/>
</dbReference>
<dbReference type="Pfam" id="PF05585">
    <property type="entry name" value="DUF1758"/>
    <property type="match status" value="1"/>
</dbReference>
<proteinExistence type="predicted"/>
<dbReference type="InterPro" id="IPR005312">
    <property type="entry name" value="DUF1759"/>
</dbReference>
<feature type="domain" description="Peptidase A2" evidence="1">
    <location>
        <begin position="233"/>
        <end position="248"/>
    </location>
</feature>
<gene>
    <name evidence="2" type="primary">Necator_chrX.g25325</name>
    <name evidence="2" type="ORF">RB195_025159</name>
</gene>
<evidence type="ECO:0000259" key="1">
    <source>
        <dbReference type="PROSITE" id="PS50175"/>
    </source>
</evidence>
<keyword evidence="3" id="KW-1185">Reference proteome</keyword>
<comment type="caution">
    <text evidence="2">The sequence shown here is derived from an EMBL/GenBank/DDBJ whole genome shotgun (WGS) entry which is preliminary data.</text>
</comment>
<accession>A0ABR1ER41</accession>
<protein>
    <recommendedName>
        <fullName evidence="1">Peptidase A2 domain-containing protein</fullName>
    </recommendedName>
</protein>
<dbReference type="Proteomes" id="UP001303046">
    <property type="component" value="Unassembled WGS sequence"/>
</dbReference>
<organism evidence="2 3">
    <name type="scientific">Necator americanus</name>
    <name type="common">Human hookworm</name>
    <dbReference type="NCBI Taxonomy" id="51031"/>
    <lineage>
        <taxon>Eukaryota</taxon>
        <taxon>Metazoa</taxon>
        <taxon>Ecdysozoa</taxon>
        <taxon>Nematoda</taxon>
        <taxon>Chromadorea</taxon>
        <taxon>Rhabditida</taxon>
        <taxon>Rhabditina</taxon>
        <taxon>Rhabditomorpha</taxon>
        <taxon>Strongyloidea</taxon>
        <taxon>Ancylostomatidae</taxon>
        <taxon>Bunostominae</taxon>
        <taxon>Necator</taxon>
    </lineage>
</organism>